<protein>
    <submittedName>
        <fullName evidence="1">Uncharacterized protein</fullName>
    </submittedName>
</protein>
<accession>A0A2I2L014</accession>
<name>A0A2I2L014_9ACTN</name>
<proteinExistence type="predicted"/>
<dbReference type="AlphaFoldDB" id="A0A2I2L014"/>
<dbReference type="RefSeq" id="WP_133150874.1">
    <property type="nucleotide sequence ID" value="NZ_FZMO01000531.1"/>
</dbReference>
<evidence type="ECO:0000313" key="2">
    <source>
        <dbReference type="Proteomes" id="UP000234331"/>
    </source>
</evidence>
<dbReference type="EMBL" id="FZMO01000531">
    <property type="protein sequence ID" value="SNQ51261.1"/>
    <property type="molecule type" value="Genomic_DNA"/>
</dbReference>
<organism evidence="1 2">
    <name type="scientific">Frankia canadensis</name>
    <dbReference type="NCBI Taxonomy" id="1836972"/>
    <lineage>
        <taxon>Bacteria</taxon>
        <taxon>Bacillati</taxon>
        <taxon>Actinomycetota</taxon>
        <taxon>Actinomycetes</taxon>
        <taxon>Frankiales</taxon>
        <taxon>Frankiaceae</taxon>
        <taxon>Frankia</taxon>
    </lineage>
</organism>
<dbReference type="Proteomes" id="UP000234331">
    <property type="component" value="Unassembled WGS sequence"/>
</dbReference>
<reference evidence="1 2" key="1">
    <citation type="submission" date="2017-06" db="EMBL/GenBank/DDBJ databases">
        <authorList>
            <person name="Kim H.J."/>
            <person name="Triplett B.A."/>
        </authorList>
    </citation>
    <scope>NUCLEOTIDE SEQUENCE [LARGE SCALE GENOMIC DNA]</scope>
    <source>
        <strain evidence="1">FRACA_ARgP5</strain>
    </source>
</reference>
<gene>
    <name evidence="1" type="ORF">FRACA_650024</name>
</gene>
<evidence type="ECO:0000313" key="1">
    <source>
        <dbReference type="EMBL" id="SNQ51261.1"/>
    </source>
</evidence>
<sequence length="87" mass="8605">MTIPDGAGTTVSGALAVARRAQREVAAALERVVAAGVGAWEGSAAELSAGLLRRLAAEATELLDSGVRACEQARAHPSGAAAPRAIG</sequence>
<keyword evidence="2" id="KW-1185">Reference proteome</keyword>